<comment type="caution">
    <text evidence="8">The sequence shown here is derived from an EMBL/GenBank/DDBJ whole genome shotgun (WGS) entry which is preliminary data.</text>
</comment>
<evidence type="ECO:0000256" key="5">
    <source>
        <dbReference type="ARBA" id="ARBA00022989"/>
    </source>
</evidence>
<feature type="transmembrane region" description="Helical" evidence="7">
    <location>
        <begin position="21"/>
        <end position="42"/>
    </location>
</feature>
<dbReference type="AlphaFoldDB" id="A0AA41Q377"/>
<evidence type="ECO:0000313" key="9">
    <source>
        <dbReference type="Proteomes" id="UP001165378"/>
    </source>
</evidence>
<keyword evidence="9" id="KW-1185">Reference proteome</keyword>
<dbReference type="Proteomes" id="UP001165378">
    <property type="component" value="Unassembled WGS sequence"/>
</dbReference>
<dbReference type="InterPro" id="IPR050833">
    <property type="entry name" value="Poly_Biosynth_Transport"/>
</dbReference>
<feature type="transmembrane region" description="Helical" evidence="7">
    <location>
        <begin position="158"/>
        <end position="178"/>
    </location>
</feature>
<keyword evidence="6 7" id="KW-0472">Membrane</keyword>
<feature type="transmembrane region" description="Helical" evidence="7">
    <location>
        <begin position="184"/>
        <end position="203"/>
    </location>
</feature>
<accession>A0AA41Q377</accession>
<dbReference type="RefSeq" id="WP_235053500.1">
    <property type="nucleotide sequence ID" value="NZ_JAKFHA010000010.1"/>
</dbReference>
<keyword evidence="5 7" id="KW-1133">Transmembrane helix</keyword>
<feature type="transmembrane region" description="Helical" evidence="7">
    <location>
        <begin position="362"/>
        <end position="384"/>
    </location>
</feature>
<dbReference type="EMBL" id="JAKFHA010000010">
    <property type="protein sequence ID" value="MCF2529272.1"/>
    <property type="molecule type" value="Genomic_DNA"/>
</dbReference>
<reference evidence="8" key="1">
    <citation type="submission" date="2022-01" db="EMBL/GenBank/DDBJ databases">
        <title>Genome-Based Taxonomic Classification of the Phylum Actinobacteria.</title>
        <authorList>
            <person name="Gao Y."/>
        </authorList>
    </citation>
    <scope>NUCLEOTIDE SEQUENCE</scope>
    <source>
        <strain evidence="8">KLBMP 8922</strain>
    </source>
</reference>
<evidence type="ECO:0000256" key="6">
    <source>
        <dbReference type="ARBA" id="ARBA00023136"/>
    </source>
</evidence>
<comment type="similarity">
    <text evidence="2">Belongs to the polysaccharide synthase family.</text>
</comment>
<organism evidence="8 9">
    <name type="scientific">Yinghuangia soli</name>
    <dbReference type="NCBI Taxonomy" id="2908204"/>
    <lineage>
        <taxon>Bacteria</taxon>
        <taxon>Bacillati</taxon>
        <taxon>Actinomycetota</taxon>
        <taxon>Actinomycetes</taxon>
        <taxon>Kitasatosporales</taxon>
        <taxon>Streptomycetaceae</taxon>
        <taxon>Yinghuangia</taxon>
    </lineage>
</organism>
<keyword evidence="4 7" id="KW-0812">Transmembrane</keyword>
<gene>
    <name evidence="8" type="ORF">LZ495_18925</name>
</gene>
<evidence type="ECO:0000256" key="4">
    <source>
        <dbReference type="ARBA" id="ARBA00022692"/>
    </source>
</evidence>
<feature type="transmembrane region" description="Helical" evidence="7">
    <location>
        <begin position="451"/>
        <end position="473"/>
    </location>
</feature>
<feature type="transmembrane region" description="Helical" evidence="7">
    <location>
        <begin position="422"/>
        <end position="445"/>
    </location>
</feature>
<keyword evidence="3" id="KW-1003">Cell membrane</keyword>
<feature type="transmembrane region" description="Helical" evidence="7">
    <location>
        <begin position="54"/>
        <end position="78"/>
    </location>
</feature>
<evidence type="ECO:0000256" key="1">
    <source>
        <dbReference type="ARBA" id="ARBA00004651"/>
    </source>
</evidence>
<dbReference type="GO" id="GO:0005886">
    <property type="term" value="C:plasma membrane"/>
    <property type="evidence" value="ECO:0007669"/>
    <property type="project" value="UniProtKB-SubCell"/>
</dbReference>
<name>A0AA41Q377_9ACTN</name>
<feature type="transmembrane region" description="Helical" evidence="7">
    <location>
        <begin position="215"/>
        <end position="235"/>
    </location>
</feature>
<proteinExistence type="inferred from homology"/>
<dbReference type="Pfam" id="PF13440">
    <property type="entry name" value="Polysacc_synt_3"/>
    <property type="match status" value="1"/>
</dbReference>
<evidence type="ECO:0000256" key="3">
    <source>
        <dbReference type="ARBA" id="ARBA00022475"/>
    </source>
</evidence>
<comment type="subcellular location">
    <subcellularLocation>
        <location evidence="1">Cell membrane</location>
        <topology evidence="1">Multi-pass membrane protein</topology>
    </subcellularLocation>
</comment>
<evidence type="ECO:0000256" key="2">
    <source>
        <dbReference type="ARBA" id="ARBA00007430"/>
    </source>
</evidence>
<evidence type="ECO:0000256" key="7">
    <source>
        <dbReference type="SAM" id="Phobius"/>
    </source>
</evidence>
<dbReference type="PANTHER" id="PTHR30250:SF10">
    <property type="entry name" value="LIPOPOLYSACCHARIDE BIOSYNTHESIS PROTEIN WZXC"/>
    <property type="match status" value="1"/>
</dbReference>
<feature type="transmembrane region" description="Helical" evidence="7">
    <location>
        <begin position="90"/>
        <end position="119"/>
    </location>
</feature>
<feature type="transmembrane region" description="Helical" evidence="7">
    <location>
        <begin position="334"/>
        <end position="355"/>
    </location>
</feature>
<evidence type="ECO:0000313" key="8">
    <source>
        <dbReference type="EMBL" id="MCF2529272.1"/>
    </source>
</evidence>
<feature type="transmembrane region" description="Helical" evidence="7">
    <location>
        <begin position="125"/>
        <end position="146"/>
    </location>
</feature>
<dbReference type="PANTHER" id="PTHR30250">
    <property type="entry name" value="PST FAMILY PREDICTED COLANIC ACID TRANSPORTER"/>
    <property type="match status" value="1"/>
</dbReference>
<sequence>MPEAPKASGPPPREARTALSALAWNSSAALAGALLQLCYTAFTARVVRPEGFGAFAAASAALTVLGYVAGAGLSTYLLRAEELTRRTVRTAYRVAFGAGVLCCVAAQFAAAPAAVLWGLPDIDPIVRLFGLFFLTQPASLVATAALRRLDHARFASLAEAWAQFAGMACGAALLAAGWSPYGLVAAQVIAPTLVLAAASARLRTCPLPDGEPVRAAAMLGVSGAFAGYGVIQALVADVALWAVTRHLGSAVGGQFSRAVLIVGIPSSLLAQSLRRAFLPSMARVNGQGDSLGGMLPGILGMSSALACVCFGALAGVGPPVAALLLGPGWGTVGLLVPVLAAGAPLVLLCAVGYAVDETRKKMLFLLYTQLLVLAVMAACTAAAVTQVRHLAVFALGGSLAAGAGHALQIARWRRDGLIRPAALVRPYAVHALIGAALAMSGWLGVRAADGSPVAGLAGGLLGMSVVAAACWVLRRRLPLYSAAVANGLLRG</sequence>
<protein>
    <submittedName>
        <fullName evidence="8">Oligosaccharide flippase family protein</fullName>
    </submittedName>
</protein>
<feature type="transmembrane region" description="Helical" evidence="7">
    <location>
        <begin position="390"/>
        <end position="410"/>
    </location>
</feature>
<feature type="transmembrane region" description="Helical" evidence="7">
    <location>
        <begin position="255"/>
        <end position="273"/>
    </location>
</feature>
<feature type="transmembrane region" description="Helical" evidence="7">
    <location>
        <begin position="294"/>
        <end position="314"/>
    </location>
</feature>